<dbReference type="EMBL" id="JAVDPW010000013">
    <property type="protein sequence ID" value="MDR6293688.1"/>
    <property type="molecule type" value="Genomic_DNA"/>
</dbReference>
<keyword evidence="3 5" id="KW-0067">ATP-binding</keyword>
<sequence length="214" mass="23444">MRILGLTGSIGMGKSTAAAMFRRDGIAVHDADAVVHDLLRRGGAAVPAVEAAFPGVVRDGAVDRRALGAQVFGDPAALRRLEAILHPLVRRRLRRFLRQAGRRGDALVVLDIPLLFETGGERFCDGVAVVSAPRLLQRQRVLARPGMTTEKFAAILAAQMPDRDKQRRADWVVPTGLGRRASRLALRAVRRQALARPGRRWRPSMALDQRGNMV</sequence>
<dbReference type="CDD" id="cd02022">
    <property type="entry name" value="DPCK"/>
    <property type="match status" value="1"/>
</dbReference>
<keyword evidence="5 7" id="KW-0808">Transferase</keyword>
<keyword evidence="2 5" id="KW-0547">Nucleotide-binding</keyword>
<keyword evidence="5" id="KW-0963">Cytoplasm</keyword>
<dbReference type="InterPro" id="IPR001977">
    <property type="entry name" value="Depp_CoAkinase"/>
</dbReference>
<keyword evidence="8" id="KW-1185">Reference proteome</keyword>
<dbReference type="InterPro" id="IPR027417">
    <property type="entry name" value="P-loop_NTPase"/>
</dbReference>
<comment type="function">
    <text evidence="5">Catalyzes the phosphorylation of the 3'-hydroxyl group of dephosphocoenzyme A to form coenzyme A.</text>
</comment>
<evidence type="ECO:0000313" key="7">
    <source>
        <dbReference type="EMBL" id="MDR6293688.1"/>
    </source>
</evidence>
<accession>A0ABU1JYI0</accession>
<dbReference type="NCBIfam" id="TIGR00152">
    <property type="entry name" value="dephospho-CoA kinase"/>
    <property type="match status" value="1"/>
</dbReference>
<dbReference type="Gene3D" id="3.40.50.300">
    <property type="entry name" value="P-loop containing nucleotide triphosphate hydrolases"/>
    <property type="match status" value="1"/>
</dbReference>
<dbReference type="EC" id="2.7.1.24" evidence="5 6"/>
<gene>
    <name evidence="5" type="primary">coaE</name>
    <name evidence="7" type="ORF">E9232_006239</name>
</gene>
<feature type="binding site" evidence="5">
    <location>
        <begin position="11"/>
        <end position="16"/>
    </location>
    <ligand>
        <name>ATP</name>
        <dbReference type="ChEBI" id="CHEBI:30616"/>
    </ligand>
</feature>
<evidence type="ECO:0000313" key="8">
    <source>
        <dbReference type="Proteomes" id="UP001262410"/>
    </source>
</evidence>
<organism evidence="7 8">
    <name type="scientific">Inquilinus ginsengisoli</name>
    <dbReference type="NCBI Taxonomy" id="363840"/>
    <lineage>
        <taxon>Bacteria</taxon>
        <taxon>Pseudomonadati</taxon>
        <taxon>Pseudomonadota</taxon>
        <taxon>Alphaproteobacteria</taxon>
        <taxon>Rhodospirillales</taxon>
        <taxon>Rhodospirillaceae</taxon>
        <taxon>Inquilinus</taxon>
    </lineage>
</organism>
<dbReference type="PROSITE" id="PS51219">
    <property type="entry name" value="DPCK"/>
    <property type="match status" value="1"/>
</dbReference>
<comment type="pathway">
    <text evidence="5">Cofactor biosynthesis; coenzyme A biosynthesis; CoA from (R)-pantothenate: step 5/5.</text>
</comment>
<comment type="subcellular location">
    <subcellularLocation>
        <location evidence="5">Cytoplasm</location>
    </subcellularLocation>
</comment>
<protein>
    <recommendedName>
        <fullName evidence="5 6">Dephospho-CoA kinase</fullName>
        <ecNumber evidence="5 6">2.7.1.24</ecNumber>
    </recommendedName>
    <alternativeName>
        <fullName evidence="5">Dephosphocoenzyme A kinase</fullName>
    </alternativeName>
</protein>
<evidence type="ECO:0000256" key="6">
    <source>
        <dbReference type="NCBIfam" id="TIGR00152"/>
    </source>
</evidence>
<dbReference type="RefSeq" id="WP_309800867.1">
    <property type="nucleotide sequence ID" value="NZ_JAVDPW010000013.1"/>
</dbReference>
<evidence type="ECO:0000256" key="5">
    <source>
        <dbReference type="HAMAP-Rule" id="MF_00376"/>
    </source>
</evidence>
<dbReference type="HAMAP" id="MF_00376">
    <property type="entry name" value="Dephospho_CoA_kinase"/>
    <property type="match status" value="1"/>
</dbReference>
<keyword evidence="5 7" id="KW-0418">Kinase</keyword>
<dbReference type="Proteomes" id="UP001262410">
    <property type="component" value="Unassembled WGS sequence"/>
</dbReference>
<comment type="catalytic activity">
    <reaction evidence="5">
        <text>3'-dephospho-CoA + ATP = ADP + CoA + H(+)</text>
        <dbReference type="Rhea" id="RHEA:18245"/>
        <dbReference type="ChEBI" id="CHEBI:15378"/>
        <dbReference type="ChEBI" id="CHEBI:30616"/>
        <dbReference type="ChEBI" id="CHEBI:57287"/>
        <dbReference type="ChEBI" id="CHEBI:57328"/>
        <dbReference type="ChEBI" id="CHEBI:456216"/>
        <dbReference type="EC" id="2.7.1.24"/>
    </reaction>
</comment>
<evidence type="ECO:0000256" key="1">
    <source>
        <dbReference type="ARBA" id="ARBA00009018"/>
    </source>
</evidence>
<evidence type="ECO:0000256" key="4">
    <source>
        <dbReference type="ARBA" id="ARBA00022993"/>
    </source>
</evidence>
<dbReference type="PANTHER" id="PTHR10695">
    <property type="entry name" value="DEPHOSPHO-COA KINASE-RELATED"/>
    <property type="match status" value="1"/>
</dbReference>
<dbReference type="PANTHER" id="PTHR10695:SF46">
    <property type="entry name" value="BIFUNCTIONAL COENZYME A SYNTHASE-RELATED"/>
    <property type="match status" value="1"/>
</dbReference>
<proteinExistence type="inferred from homology"/>
<dbReference type="Pfam" id="PF01121">
    <property type="entry name" value="CoaE"/>
    <property type="match status" value="1"/>
</dbReference>
<name>A0ABU1JYI0_9PROT</name>
<dbReference type="SUPFAM" id="SSF52540">
    <property type="entry name" value="P-loop containing nucleoside triphosphate hydrolases"/>
    <property type="match status" value="1"/>
</dbReference>
<evidence type="ECO:0000256" key="2">
    <source>
        <dbReference type="ARBA" id="ARBA00022741"/>
    </source>
</evidence>
<comment type="caution">
    <text evidence="7">The sequence shown here is derived from an EMBL/GenBank/DDBJ whole genome shotgun (WGS) entry which is preliminary data.</text>
</comment>
<keyword evidence="4 5" id="KW-0173">Coenzyme A biosynthesis</keyword>
<evidence type="ECO:0000256" key="3">
    <source>
        <dbReference type="ARBA" id="ARBA00022840"/>
    </source>
</evidence>
<reference evidence="7 8" key="1">
    <citation type="submission" date="2023-07" db="EMBL/GenBank/DDBJ databases">
        <title>Sorghum-associated microbial communities from plants grown in Nebraska, USA.</title>
        <authorList>
            <person name="Schachtman D."/>
        </authorList>
    </citation>
    <scope>NUCLEOTIDE SEQUENCE [LARGE SCALE GENOMIC DNA]</scope>
    <source>
        <strain evidence="7 8">584</strain>
    </source>
</reference>
<comment type="similarity">
    <text evidence="1 5">Belongs to the CoaE family.</text>
</comment>
<dbReference type="GO" id="GO:0004140">
    <property type="term" value="F:dephospho-CoA kinase activity"/>
    <property type="evidence" value="ECO:0007669"/>
    <property type="project" value="UniProtKB-EC"/>
</dbReference>